<accession>A0ABU6V5N3</accession>
<feature type="region of interest" description="Disordered" evidence="1">
    <location>
        <begin position="1"/>
        <end position="73"/>
    </location>
</feature>
<organism evidence="2 3">
    <name type="scientific">Stylosanthes scabra</name>
    <dbReference type="NCBI Taxonomy" id="79078"/>
    <lineage>
        <taxon>Eukaryota</taxon>
        <taxon>Viridiplantae</taxon>
        <taxon>Streptophyta</taxon>
        <taxon>Embryophyta</taxon>
        <taxon>Tracheophyta</taxon>
        <taxon>Spermatophyta</taxon>
        <taxon>Magnoliopsida</taxon>
        <taxon>eudicotyledons</taxon>
        <taxon>Gunneridae</taxon>
        <taxon>Pentapetalae</taxon>
        <taxon>rosids</taxon>
        <taxon>fabids</taxon>
        <taxon>Fabales</taxon>
        <taxon>Fabaceae</taxon>
        <taxon>Papilionoideae</taxon>
        <taxon>50 kb inversion clade</taxon>
        <taxon>dalbergioids sensu lato</taxon>
        <taxon>Dalbergieae</taxon>
        <taxon>Pterocarpus clade</taxon>
        <taxon>Stylosanthes</taxon>
    </lineage>
</organism>
<name>A0ABU6V5N3_9FABA</name>
<dbReference type="EMBL" id="JASCZI010151054">
    <property type="protein sequence ID" value="MED6168085.1"/>
    <property type="molecule type" value="Genomic_DNA"/>
</dbReference>
<comment type="caution">
    <text evidence="2">The sequence shown here is derived from an EMBL/GenBank/DDBJ whole genome shotgun (WGS) entry which is preliminary data.</text>
</comment>
<sequence length="73" mass="7644">MSAHEMDSSGEEFYSGSEAGRKESSDGSDTSEEGLDKGCDAAEVEPGGPIKPDPLTLCHQKGNIRPSSCKKKG</sequence>
<keyword evidence="3" id="KW-1185">Reference proteome</keyword>
<gene>
    <name evidence="2" type="ORF">PIB30_008741</name>
</gene>
<evidence type="ECO:0000256" key="1">
    <source>
        <dbReference type="SAM" id="MobiDB-lite"/>
    </source>
</evidence>
<evidence type="ECO:0000313" key="2">
    <source>
        <dbReference type="EMBL" id="MED6168085.1"/>
    </source>
</evidence>
<reference evidence="2 3" key="1">
    <citation type="journal article" date="2023" name="Plants (Basel)">
        <title>Bridging the Gap: Combining Genomics and Transcriptomics Approaches to Understand Stylosanthes scabra, an Orphan Legume from the Brazilian Caatinga.</title>
        <authorList>
            <person name="Ferreira-Neto J.R.C."/>
            <person name="da Silva M.D."/>
            <person name="Binneck E."/>
            <person name="de Melo N.F."/>
            <person name="da Silva R.H."/>
            <person name="de Melo A.L.T.M."/>
            <person name="Pandolfi V."/>
            <person name="Bustamante F.O."/>
            <person name="Brasileiro-Vidal A.C."/>
            <person name="Benko-Iseppon A.M."/>
        </authorList>
    </citation>
    <scope>NUCLEOTIDE SEQUENCE [LARGE SCALE GENOMIC DNA]</scope>
    <source>
        <tissue evidence="2">Leaves</tissue>
    </source>
</reference>
<dbReference type="Proteomes" id="UP001341840">
    <property type="component" value="Unassembled WGS sequence"/>
</dbReference>
<proteinExistence type="predicted"/>
<evidence type="ECO:0000313" key="3">
    <source>
        <dbReference type="Proteomes" id="UP001341840"/>
    </source>
</evidence>
<protein>
    <submittedName>
        <fullName evidence="2">Uncharacterized protein</fullName>
    </submittedName>
</protein>